<evidence type="ECO:0000256" key="6">
    <source>
        <dbReference type="ARBA" id="ARBA00022989"/>
    </source>
</evidence>
<feature type="transmembrane region" description="Helical" evidence="8">
    <location>
        <begin position="72"/>
        <end position="89"/>
    </location>
</feature>
<feature type="transmembrane region" description="Helical" evidence="8">
    <location>
        <begin position="327"/>
        <end position="348"/>
    </location>
</feature>
<dbReference type="GO" id="GO:0005886">
    <property type="term" value="C:plasma membrane"/>
    <property type="evidence" value="ECO:0007669"/>
    <property type="project" value="UniProtKB-SubCell"/>
</dbReference>
<dbReference type="CDD" id="cd06550">
    <property type="entry name" value="TM_ABC_iron-siderophores_like"/>
    <property type="match status" value="1"/>
</dbReference>
<evidence type="ECO:0000256" key="1">
    <source>
        <dbReference type="ARBA" id="ARBA00004651"/>
    </source>
</evidence>
<feature type="transmembrane region" description="Helical" evidence="8">
    <location>
        <begin position="139"/>
        <end position="157"/>
    </location>
</feature>
<dbReference type="InterPro" id="IPR037294">
    <property type="entry name" value="ABC_BtuC-like"/>
</dbReference>
<feature type="transmembrane region" description="Helical" evidence="8">
    <location>
        <begin position="169"/>
        <end position="192"/>
    </location>
</feature>
<feature type="transmembrane region" description="Helical" evidence="8">
    <location>
        <begin position="212"/>
        <end position="232"/>
    </location>
</feature>
<reference evidence="10" key="1">
    <citation type="submission" date="2016-11" db="EMBL/GenBank/DDBJ databases">
        <authorList>
            <person name="Varghese N."/>
            <person name="Submissions S."/>
        </authorList>
    </citation>
    <scope>NUCLEOTIDE SEQUENCE [LARGE SCALE GENOMIC DNA]</scope>
    <source>
        <strain evidence="10">DSM 10124</strain>
    </source>
</reference>
<keyword evidence="5 8" id="KW-0812">Transmembrane</keyword>
<comment type="subcellular location">
    <subcellularLocation>
        <location evidence="1">Cell membrane</location>
        <topology evidence="1">Multi-pass membrane protein</topology>
    </subcellularLocation>
</comment>
<organism evidence="9 10">
    <name type="scientific">Caloramator proteoclasticus DSM 10124</name>
    <dbReference type="NCBI Taxonomy" id="1121262"/>
    <lineage>
        <taxon>Bacteria</taxon>
        <taxon>Bacillati</taxon>
        <taxon>Bacillota</taxon>
        <taxon>Clostridia</taxon>
        <taxon>Eubacteriales</taxon>
        <taxon>Clostridiaceae</taxon>
        <taxon>Caloramator</taxon>
    </lineage>
</organism>
<keyword evidence="7 8" id="KW-0472">Membrane</keyword>
<keyword evidence="10" id="KW-1185">Reference proteome</keyword>
<evidence type="ECO:0000313" key="9">
    <source>
        <dbReference type="EMBL" id="SHE96976.1"/>
    </source>
</evidence>
<comment type="similarity">
    <text evidence="2">Belongs to the binding-protein-dependent transport system permease family. FecCD subfamily.</text>
</comment>
<dbReference type="Proteomes" id="UP000184423">
    <property type="component" value="Unassembled WGS sequence"/>
</dbReference>
<evidence type="ECO:0000256" key="8">
    <source>
        <dbReference type="SAM" id="Phobius"/>
    </source>
</evidence>
<dbReference type="EMBL" id="FQVG01000026">
    <property type="protein sequence ID" value="SHE96976.1"/>
    <property type="molecule type" value="Genomic_DNA"/>
</dbReference>
<dbReference type="GO" id="GO:0022857">
    <property type="term" value="F:transmembrane transporter activity"/>
    <property type="evidence" value="ECO:0007669"/>
    <property type="project" value="InterPro"/>
</dbReference>
<dbReference type="PANTHER" id="PTHR30472">
    <property type="entry name" value="FERRIC ENTEROBACTIN TRANSPORT SYSTEM PERMEASE PROTEIN"/>
    <property type="match status" value="1"/>
</dbReference>
<protein>
    <submittedName>
        <fullName evidence="9">Iron complex transport system permease protein</fullName>
    </submittedName>
</protein>
<gene>
    <name evidence="9" type="ORF">SAMN02746091_01500</name>
</gene>
<accession>A0A1M4XUF8</accession>
<feature type="transmembrane region" description="Helical" evidence="8">
    <location>
        <begin position="101"/>
        <end position="119"/>
    </location>
</feature>
<feature type="transmembrane region" description="Helical" evidence="8">
    <location>
        <begin position="20"/>
        <end position="40"/>
    </location>
</feature>
<dbReference type="FunFam" id="1.10.3470.10:FF:000001">
    <property type="entry name" value="Vitamin B12 ABC transporter permease BtuC"/>
    <property type="match status" value="1"/>
</dbReference>
<evidence type="ECO:0000313" key="10">
    <source>
        <dbReference type="Proteomes" id="UP000184423"/>
    </source>
</evidence>
<feature type="transmembrane region" description="Helical" evidence="8">
    <location>
        <begin position="298"/>
        <end position="315"/>
    </location>
</feature>
<name>A0A1M4XUF8_9CLOT</name>
<evidence type="ECO:0000256" key="4">
    <source>
        <dbReference type="ARBA" id="ARBA00022475"/>
    </source>
</evidence>
<dbReference type="PANTHER" id="PTHR30472:SF25">
    <property type="entry name" value="ABC TRANSPORTER PERMEASE PROTEIN MJ0876-RELATED"/>
    <property type="match status" value="1"/>
</dbReference>
<evidence type="ECO:0000256" key="3">
    <source>
        <dbReference type="ARBA" id="ARBA00022448"/>
    </source>
</evidence>
<evidence type="ECO:0000256" key="2">
    <source>
        <dbReference type="ARBA" id="ARBA00007935"/>
    </source>
</evidence>
<dbReference type="Pfam" id="PF01032">
    <property type="entry name" value="FecCD"/>
    <property type="match status" value="1"/>
</dbReference>
<keyword evidence="3" id="KW-0813">Transport</keyword>
<keyword evidence="6 8" id="KW-1133">Transmembrane helix</keyword>
<dbReference type="AlphaFoldDB" id="A0A1M4XUF8"/>
<dbReference type="Gene3D" id="1.10.3470.10">
    <property type="entry name" value="ABC transporter involved in vitamin B12 uptake, BtuC"/>
    <property type="match status" value="1"/>
</dbReference>
<sequence>MVKMQAEIMYKRYVGRKKFVFAVLVIILFILSFIALNLGASSTTLLNLISFFTGITDETANLVLWRIRLPRILAAVVAGAALSISGCIMQNNLKNPLASPFTLGISNAAAFGANVAIILLDAGLTQSSTKDAIIINNPYLVSICAFVFSMIATLIVVKLAKLKFFSKEAIVLSGVSLGSLFTAATTLIQYFAQDYQVAAAVFWTFGDLGRVSYKEVLIMSATTLISYIYFYIHRWDYNTLEASDDVAKSLGVDVEKVRIRSLVLVSLVTATAVSFIGVIGFIGLIAPHIMRRIVGSDLRFLIPTSTILGSIILLLSDTLARTIISPIVLPVGVLTSFLGAPLFLYLLIKGEGRR</sequence>
<proteinExistence type="inferred from homology"/>
<evidence type="ECO:0000256" key="5">
    <source>
        <dbReference type="ARBA" id="ARBA00022692"/>
    </source>
</evidence>
<dbReference type="InterPro" id="IPR000522">
    <property type="entry name" value="ABC_transptr_permease_BtuC"/>
</dbReference>
<feature type="transmembrane region" description="Helical" evidence="8">
    <location>
        <begin position="262"/>
        <end position="286"/>
    </location>
</feature>
<dbReference type="SUPFAM" id="SSF81345">
    <property type="entry name" value="ABC transporter involved in vitamin B12 uptake, BtuC"/>
    <property type="match status" value="1"/>
</dbReference>
<dbReference type="GO" id="GO:0033214">
    <property type="term" value="P:siderophore-iron import into cell"/>
    <property type="evidence" value="ECO:0007669"/>
    <property type="project" value="TreeGrafter"/>
</dbReference>
<evidence type="ECO:0000256" key="7">
    <source>
        <dbReference type="ARBA" id="ARBA00023136"/>
    </source>
</evidence>
<keyword evidence="4" id="KW-1003">Cell membrane</keyword>